<evidence type="ECO:0000313" key="3">
    <source>
        <dbReference type="EMBL" id="GAB49928.1"/>
    </source>
</evidence>
<dbReference type="EMBL" id="BAFE01000094">
    <property type="protein sequence ID" value="GAB49928.1"/>
    <property type="molecule type" value="Genomic_DNA"/>
</dbReference>
<protein>
    <recommendedName>
        <fullName evidence="5">Transglycosylase SLT domain-containing protein</fullName>
    </recommendedName>
</protein>
<keyword evidence="2" id="KW-0472">Membrane</keyword>
<feature type="compositionally biased region" description="Low complexity" evidence="1">
    <location>
        <begin position="295"/>
        <end position="323"/>
    </location>
</feature>
<dbReference type="InterPro" id="IPR023346">
    <property type="entry name" value="Lysozyme-like_dom_sf"/>
</dbReference>
<feature type="compositionally biased region" description="Basic and acidic residues" evidence="1">
    <location>
        <begin position="460"/>
        <end position="514"/>
    </location>
</feature>
<evidence type="ECO:0008006" key="5">
    <source>
        <dbReference type="Google" id="ProtNLM"/>
    </source>
</evidence>
<dbReference type="InterPro" id="IPR043426">
    <property type="entry name" value="MltB-like"/>
</dbReference>
<gene>
    <name evidence="3" type="ORF">MOPEL_135_01660</name>
</gene>
<dbReference type="eggNOG" id="COG2951">
    <property type="taxonomic scope" value="Bacteria"/>
</dbReference>
<evidence type="ECO:0000256" key="2">
    <source>
        <dbReference type="SAM" id="Phobius"/>
    </source>
</evidence>
<dbReference type="PANTHER" id="PTHR30163">
    <property type="entry name" value="MEMBRANE-BOUND LYTIC MUREIN TRANSGLYCOSYLASE B"/>
    <property type="match status" value="1"/>
</dbReference>
<name>H5UW20_9MICO</name>
<proteinExistence type="predicted"/>
<feature type="compositionally biased region" description="Pro residues" evidence="1">
    <location>
        <begin position="397"/>
        <end position="417"/>
    </location>
</feature>
<accession>H5UW20</accession>
<dbReference type="PANTHER" id="PTHR30163:SF8">
    <property type="entry name" value="LYTIC MUREIN TRANSGLYCOSYLASE"/>
    <property type="match status" value="1"/>
</dbReference>
<dbReference type="RefSeq" id="WP_009760585.1">
    <property type="nucleotide sequence ID" value="NZ_BAFE01000094.1"/>
</dbReference>
<feature type="region of interest" description="Disordered" evidence="1">
    <location>
        <begin position="295"/>
        <end position="520"/>
    </location>
</feature>
<evidence type="ECO:0000313" key="4">
    <source>
        <dbReference type="Proteomes" id="UP000004367"/>
    </source>
</evidence>
<feature type="compositionally biased region" description="Low complexity" evidence="1">
    <location>
        <begin position="351"/>
        <end position="368"/>
    </location>
</feature>
<dbReference type="AlphaFoldDB" id="H5UW20"/>
<comment type="caution">
    <text evidence="3">The sequence shown here is derived from an EMBL/GenBank/DDBJ whole genome shotgun (WGS) entry which is preliminary data.</text>
</comment>
<sequence length="520" mass="53416">MRRRRLDAEGYDLPDDTDAFDEFDDVEETHGRVRRPAVLVGAGSALVVTLAAGLVAWTLTRPTDSEAVTRAADAEIVTSLGNRVVGGGDAVEKSLPLATSALDGTIGAPPGLAAGERDVVPPRVLEAYRSAESRLADDAPRCRLPWWLLAGVGKVQSDHAASGQVDAAGVTTVRVVGPRLDGSIVGSTTVRDTDQGALDGDLTFDRGVGPMLVVPSTWAAIGRDGDGDGNANVADVDDAALSVGTLLCSAGADVTTPEGLARALVRVDDGATFPGDVLPWAAHYRATGVTAGVGQAAVPGPSTRPSGAPGSGSPTRRGGSSPTHVPTNGPGFTTQPTDAPPSRTPPPAVRPVPGAGRPTPRPTTAKPAPGRPVAPPPVAPQAPRPPKALNTSEKPVAPRPPVAPPPPVPQDPPPPQGDTPKVDPPTQHVDPAPPPVDTTQREDPPVTEQRLEEPGGDAAPPERHEAAEEAADRARGPGRSEERRQDRGQGAHGRGQEKNGRDGREKKRDGEKASGENTPG</sequence>
<organism evidence="3 4">
    <name type="scientific">Mobilicoccus pelagius NBRC 104925</name>
    <dbReference type="NCBI Taxonomy" id="1089455"/>
    <lineage>
        <taxon>Bacteria</taxon>
        <taxon>Bacillati</taxon>
        <taxon>Actinomycetota</taxon>
        <taxon>Actinomycetes</taxon>
        <taxon>Micrococcales</taxon>
        <taxon>Dermatophilaceae</taxon>
        <taxon>Mobilicoccus</taxon>
    </lineage>
</organism>
<feature type="transmembrane region" description="Helical" evidence="2">
    <location>
        <begin position="37"/>
        <end position="59"/>
    </location>
</feature>
<dbReference type="GO" id="GO:0009253">
    <property type="term" value="P:peptidoglycan catabolic process"/>
    <property type="evidence" value="ECO:0007669"/>
    <property type="project" value="TreeGrafter"/>
</dbReference>
<dbReference type="OrthoDB" id="9796191at2"/>
<keyword evidence="2" id="KW-1133">Transmembrane helix</keyword>
<dbReference type="GO" id="GO:0008933">
    <property type="term" value="F:peptidoglycan lytic transglycosylase activity"/>
    <property type="evidence" value="ECO:0007669"/>
    <property type="project" value="TreeGrafter"/>
</dbReference>
<dbReference type="STRING" id="1089455.MOPEL_135_01660"/>
<reference evidence="3 4" key="1">
    <citation type="submission" date="2012-02" db="EMBL/GenBank/DDBJ databases">
        <title>Whole genome shotgun sequence of Mobilicoccus pelagius NBRC 104925.</title>
        <authorList>
            <person name="Yoshida Y."/>
            <person name="Hosoyama A."/>
            <person name="Tsuchikane K."/>
            <person name="Katsumata H."/>
            <person name="Yamazaki S."/>
            <person name="Fujita N."/>
        </authorList>
    </citation>
    <scope>NUCLEOTIDE SEQUENCE [LARGE SCALE GENOMIC DNA]</scope>
    <source>
        <strain evidence="3 4">NBRC 104925</strain>
    </source>
</reference>
<feature type="compositionally biased region" description="Basic and acidic residues" evidence="1">
    <location>
        <begin position="439"/>
        <end position="453"/>
    </location>
</feature>
<dbReference type="Proteomes" id="UP000004367">
    <property type="component" value="Unassembled WGS sequence"/>
</dbReference>
<evidence type="ECO:0000256" key="1">
    <source>
        <dbReference type="SAM" id="MobiDB-lite"/>
    </source>
</evidence>
<keyword evidence="4" id="KW-1185">Reference proteome</keyword>
<feature type="compositionally biased region" description="Polar residues" evidence="1">
    <location>
        <begin position="324"/>
        <end position="335"/>
    </location>
</feature>
<feature type="compositionally biased region" description="Pro residues" evidence="1">
    <location>
        <begin position="338"/>
        <end position="350"/>
    </location>
</feature>
<feature type="compositionally biased region" description="Pro residues" evidence="1">
    <location>
        <begin position="369"/>
        <end position="386"/>
    </location>
</feature>
<keyword evidence="2" id="KW-0812">Transmembrane</keyword>
<dbReference type="SUPFAM" id="SSF53955">
    <property type="entry name" value="Lysozyme-like"/>
    <property type="match status" value="1"/>
</dbReference>